<dbReference type="Proteomes" id="UP000030680">
    <property type="component" value="Unassembled WGS sequence"/>
</dbReference>
<dbReference type="GeneID" id="17088421"/>
<evidence type="ECO:0000256" key="4">
    <source>
        <dbReference type="ARBA" id="ARBA00025742"/>
    </source>
</evidence>
<evidence type="ECO:0000313" key="7">
    <source>
        <dbReference type="Proteomes" id="UP000030680"/>
    </source>
</evidence>
<gene>
    <name evidence="6" type="ORF">Gasu_30760</name>
</gene>
<dbReference type="AlphaFoldDB" id="M2WZX9"/>
<keyword evidence="2" id="KW-0378">Hydrolase</keyword>
<evidence type="ECO:0000256" key="1">
    <source>
        <dbReference type="ARBA" id="ARBA00022723"/>
    </source>
</evidence>
<organism evidence="6 7">
    <name type="scientific">Galdieria sulphuraria</name>
    <name type="common">Red alga</name>
    <dbReference type="NCBI Taxonomy" id="130081"/>
    <lineage>
        <taxon>Eukaryota</taxon>
        <taxon>Rhodophyta</taxon>
        <taxon>Bangiophyceae</taxon>
        <taxon>Galdieriales</taxon>
        <taxon>Galdieriaceae</taxon>
        <taxon>Galdieria</taxon>
    </lineage>
</organism>
<dbReference type="GO" id="GO:0004527">
    <property type="term" value="F:exonuclease activity"/>
    <property type="evidence" value="ECO:0007669"/>
    <property type="project" value="UniProtKB-KW"/>
</dbReference>
<dbReference type="InterPro" id="IPR004843">
    <property type="entry name" value="Calcineurin-like_PHP"/>
</dbReference>
<evidence type="ECO:0000256" key="3">
    <source>
        <dbReference type="ARBA" id="ARBA00023004"/>
    </source>
</evidence>
<dbReference type="EMBL" id="KB454507">
    <property type="protein sequence ID" value="EME29640.1"/>
    <property type="molecule type" value="Genomic_DNA"/>
</dbReference>
<evidence type="ECO:0000313" key="6">
    <source>
        <dbReference type="EMBL" id="EME29640.1"/>
    </source>
</evidence>
<dbReference type="InterPro" id="IPR050884">
    <property type="entry name" value="CNP_phosphodiesterase-III"/>
</dbReference>
<dbReference type="KEGG" id="gsl:Gasu_30760"/>
<dbReference type="InterPro" id="IPR029052">
    <property type="entry name" value="Metallo-depent_PP-like"/>
</dbReference>
<keyword evidence="6" id="KW-0540">Nuclease</keyword>
<feature type="domain" description="Calcineurin-like phosphoesterase" evidence="5">
    <location>
        <begin position="85"/>
        <end position="317"/>
    </location>
</feature>
<dbReference type="PANTHER" id="PTHR42988">
    <property type="entry name" value="PHOSPHOHYDROLASE"/>
    <property type="match status" value="1"/>
</dbReference>
<dbReference type="Pfam" id="PF00149">
    <property type="entry name" value="Metallophos"/>
    <property type="match status" value="1"/>
</dbReference>
<evidence type="ECO:0000256" key="2">
    <source>
        <dbReference type="ARBA" id="ARBA00022801"/>
    </source>
</evidence>
<reference evidence="7" key="1">
    <citation type="journal article" date="2013" name="Science">
        <title>Gene transfer from bacteria and archaea facilitated evolution of an extremophilic eukaryote.</title>
        <authorList>
            <person name="Schonknecht G."/>
            <person name="Chen W.H."/>
            <person name="Ternes C.M."/>
            <person name="Barbier G.G."/>
            <person name="Shrestha R.P."/>
            <person name="Stanke M."/>
            <person name="Brautigam A."/>
            <person name="Baker B.J."/>
            <person name="Banfield J.F."/>
            <person name="Garavito R.M."/>
            <person name="Carr K."/>
            <person name="Wilkerson C."/>
            <person name="Rensing S.A."/>
            <person name="Gagneul D."/>
            <person name="Dickenson N.E."/>
            <person name="Oesterhelt C."/>
            <person name="Lercher M.J."/>
            <person name="Weber A.P."/>
        </authorList>
    </citation>
    <scope>NUCLEOTIDE SEQUENCE [LARGE SCALE GENOMIC DNA]</scope>
    <source>
        <strain evidence="7">074W</strain>
    </source>
</reference>
<keyword evidence="6" id="KW-0269">Exonuclease</keyword>
<sequence length="403" mass="46660">MHGSSSLVGTSYIAVPSSCKSYNRQRLYNRRVISQLVTRKQPAFRIFVGPKRLLNLIRMAQTSNHSSTGEGTTKSEQPNGLKVVRLLHWTDVHFHVLQLPTLLPTWKQLLGLAHLYMRGRRQDFRAAELIPTFVKQIDSLEPDICIFSGDLTALSLPAEFEIAKSILSPMLEKYPNIMIAGNHDRYIKESEYLMEQYFGEYMKGGDVWENGEWKVTKETPWPKVYDGGFGLKIIAMDQARPSKWSFGENSSEQLKRLEMLLERWDSSHCIVVGHYPVLNIDGSISNTFGRSLKDVHELYQVFCRQPPLAYLCGHDHEHYMQSMLMGDRWVRFICCGSTSYLGKKSQKKAGFYEVEIGIPVDHHEFQLLSVIRHEWNSYRQQFERLDEPSVLYRPNPHWVESSR</sequence>
<dbReference type="OrthoDB" id="10323497at2759"/>
<dbReference type="GO" id="GO:0046872">
    <property type="term" value="F:metal ion binding"/>
    <property type="evidence" value="ECO:0007669"/>
    <property type="project" value="UniProtKB-KW"/>
</dbReference>
<keyword evidence="3" id="KW-0408">Iron</keyword>
<comment type="similarity">
    <text evidence="4">Belongs to the cyclic nucleotide phosphodiesterase class-III family.</text>
</comment>
<name>M2WZX9_GALSU</name>
<dbReference type="Gramene" id="EME29640">
    <property type="protein sequence ID" value="EME29640"/>
    <property type="gene ID" value="Gasu_30760"/>
</dbReference>
<accession>M2WZX9</accession>
<dbReference type="SUPFAM" id="SSF56300">
    <property type="entry name" value="Metallo-dependent phosphatases"/>
    <property type="match status" value="1"/>
</dbReference>
<proteinExistence type="inferred from homology"/>
<dbReference type="Gene3D" id="3.60.21.10">
    <property type="match status" value="1"/>
</dbReference>
<dbReference type="PANTHER" id="PTHR42988:SF2">
    <property type="entry name" value="CYCLIC NUCLEOTIDE PHOSPHODIESTERASE CBUA0032-RELATED"/>
    <property type="match status" value="1"/>
</dbReference>
<evidence type="ECO:0000259" key="5">
    <source>
        <dbReference type="Pfam" id="PF00149"/>
    </source>
</evidence>
<dbReference type="RefSeq" id="XP_005706160.1">
    <property type="nucleotide sequence ID" value="XM_005706103.1"/>
</dbReference>
<protein>
    <submittedName>
        <fullName evidence="6">DNA repair exonuclease</fullName>
    </submittedName>
</protein>
<keyword evidence="7" id="KW-1185">Reference proteome</keyword>
<keyword evidence="1" id="KW-0479">Metal-binding</keyword>